<reference evidence="1" key="1">
    <citation type="submission" date="2014-09" db="EMBL/GenBank/DDBJ databases">
        <authorList>
            <person name="Magalhaes I.L.F."/>
            <person name="Oliveira U."/>
            <person name="Santos F.R."/>
            <person name="Vidigal T.H.D.A."/>
            <person name="Brescovit A.D."/>
            <person name="Santos A.J."/>
        </authorList>
    </citation>
    <scope>NUCLEOTIDE SEQUENCE</scope>
    <source>
        <tissue evidence="1">Shoot tissue taken approximately 20 cm above the soil surface</tissue>
    </source>
</reference>
<proteinExistence type="predicted"/>
<protein>
    <submittedName>
        <fullName evidence="1">Uncharacterized protein</fullName>
    </submittedName>
</protein>
<reference evidence="1" key="2">
    <citation type="journal article" date="2015" name="Data Brief">
        <title>Shoot transcriptome of the giant reed, Arundo donax.</title>
        <authorList>
            <person name="Barrero R.A."/>
            <person name="Guerrero F.D."/>
            <person name="Moolhuijzen P."/>
            <person name="Goolsby J.A."/>
            <person name="Tidwell J."/>
            <person name="Bellgard S.E."/>
            <person name="Bellgard M.I."/>
        </authorList>
    </citation>
    <scope>NUCLEOTIDE SEQUENCE</scope>
    <source>
        <tissue evidence="1">Shoot tissue taken approximately 20 cm above the soil surface</tissue>
    </source>
</reference>
<accession>A0A0A9DQA1</accession>
<dbReference type="EMBL" id="GBRH01207151">
    <property type="protein sequence ID" value="JAD90744.1"/>
    <property type="molecule type" value="Transcribed_RNA"/>
</dbReference>
<organism evidence="1">
    <name type="scientific">Arundo donax</name>
    <name type="common">Giant reed</name>
    <name type="synonym">Donax arundinaceus</name>
    <dbReference type="NCBI Taxonomy" id="35708"/>
    <lineage>
        <taxon>Eukaryota</taxon>
        <taxon>Viridiplantae</taxon>
        <taxon>Streptophyta</taxon>
        <taxon>Embryophyta</taxon>
        <taxon>Tracheophyta</taxon>
        <taxon>Spermatophyta</taxon>
        <taxon>Magnoliopsida</taxon>
        <taxon>Liliopsida</taxon>
        <taxon>Poales</taxon>
        <taxon>Poaceae</taxon>
        <taxon>PACMAD clade</taxon>
        <taxon>Arundinoideae</taxon>
        <taxon>Arundineae</taxon>
        <taxon>Arundo</taxon>
    </lineage>
</organism>
<evidence type="ECO:0000313" key="1">
    <source>
        <dbReference type="EMBL" id="JAD90744.1"/>
    </source>
</evidence>
<sequence length="81" mass="9420">MFSSREKSHPYLWSWSSLFIVWRAPQWPYSKYKGYTVADATCIGYPCRQLGYCYCSQNLPGERHVMPRGGHIIPLTCELVT</sequence>
<dbReference type="AlphaFoldDB" id="A0A0A9DQA1"/>
<name>A0A0A9DQA1_ARUDO</name>